<evidence type="ECO:0000256" key="3">
    <source>
        <dbReference type="ARBA" id="ARBA00022515"/>
    </source>
</evidence>
<evidence type="ECO:0000313" key="12">
    <source>
        <dbReference type="Proteomes" id="UP001305647"/>
    </source>
</evidence>
<evidence type="ECO:0000256" key="5">
    <source>
        <dbReference type="ARBA" id="ARBA00022695"/>
    </source>
</evidence>
<keyword evidence="12" id="KW-1185">Reference proteome</keyword>
<dbReference type="Gene3D" id="3.90.920.10">
    <property type="entry name" value="DNA primase, PRIM domain"/>
    <property type="match status" value="1"/>
</dbReference>
<accession>A0AAN6SYP3</accession>
<dbReference type="Pfam" id="PF01896">
    <property type="entry name" value="DNA_primase_S"/>
    <property type="match status" value="1"/>
</dbReference>
<organism evidence="11 12">
    <name type="scientific">Parathielavia hyrcaniae</name>
    <dbReference type="NCBI Taxonomy" id="113614"/>
    <lineage>
        <taxon>Eukaryota</taxon>
        <taxon>Fungi</taxon>
        <taxon>Dikarya</taxon>
        <taxon>Ascomycota</taxon>
        <taxon>Pezizomycotina</taxon>
        <taxon>Sordariomycetes</taxon>
        <taxon>Sordariomycetidae</taxon>
        <taxon>Sordariales</taxon>
        <taxon>Chaetomiaceae</taxon>
        <taxon>Parathielavia</taxon>
    </lineage>
</organism>
<dbReference type="InterPro" id="IPR014052">
    <property type="entry name" value="DNA_primase_ssu_euk/arc"/>
</dbReference>
<feature type="compositionally biased region" description="Low complexity" evidence="10">
    <location>
        <begin position="14"/>
        <end position="29"/>
    </location>
</feature>
<dbReference type="GO" id="GO:0046872">
    <property type="term" value="F:metal ion binding"/>
    <property type="evidence" value="ECO:0007669"/>
    <property type="project" value="UniProtKB-KW"/>
</dbReference>
<keyword evidence="7" id="KW-0479">Metal-binding</keyword>
<keyword evidence="8" id="KW-0804">Transcription</keyword>
<gene>
    <name evidence="11" type="ORF">N658DRAFT_517852</name>
</gene>
<evidence type="ECO:0000256" key="6">
    <source>
        <dbReference type="ARBA" id="ARBA00022705"/>
    </source>
</evidence>
<evidence type="ECO:0000256" key="9">
    <source>
        <dbReference type="RuleBase" id="RU003514"/>
    </source>
</evidence>
<dbReference type="GO" id="GO:0005658">
    <property type="term" value="C:alpha DNA polymerase:primase complex"/>
    <property type="evidence" value="ECO:0007669"/>
    <property type="project" value="UniProtKB-ARBA"/>
</dbReference>
<sequence length="520" mass="58380">MVETDGVQGVAANANPTAEAPSAQAAADADMGVEIQQAKKPEIKLEDLFEGMDSDDDDFLGSNNQLNAKEPAVEVDHDPSFELLRIYYQRFFPWRYMFQWLNHSPVPTNDFKHREFSLWLHNDAVMRYQSYATSDLFRKDVLRLMPRRIEIGPVYTADPIDRKSYRNSTAFLPMAKELCFDIDLTDYDDIRTCCDKANICNKCWKFTTMAIKVMDTALREDFGYRHILWVYSGRRGVHAWVCDKQARTLQDHQRKAMASYFEVVSGKAGGKRVNVRRPLHPHLSRSIDLLKEHFQRDVLEAQDPWASPEKADALLLQHLPDVELREALRKKWDASPGRTSSSKWADIDALAQAGAVGAAFDPKDLLDAKQDILLEHAYPRLDIAVSQKLNHLLKSPFVIHPGTGRVCVPIDRRDLDGFDPLNVPTLQGLVREVDAWRGGGGGAAAEGAASGGGEGAGGGAGGSSQEVKHVQDWEKTSLKPYIEYFRSFVTALMKDERAAGVKREREEDGDVEVKAESLDF</sequence>
<name>A0AAN6SYP3_9PEZI</name>
<reference evidence="11" key="2">
    <citation type="submission" date="2023-05" db="EMBL/GenBank/DDBJ databases">
        <authorList>
            <consortium name="Lawrence Berkeley National Laboratory"/>
            <person name="Steindorff A."/>
            <person name="Hensen N."/>
            <person name="Bonometti L."/>
            <person name="Westerberg I."/>
            <person name="Brannstrom I.O."/>
            <person name="Guillou S."/>
            <person name="Cros-Aarteil S."/>
            <person name="Calhoun S."/>
            <person name="Haridas S."/>
            <person name="Kuo A."/>
            <person name="Mondo S."/>
            <person name="Pangilinan J."/>
            <person name="Riley R."/>
            <person name="Labutti K."/>
            <person name="Andreopoulos B."/>
            <person name="Lipzen A."/>
            <person name="Chen C."/>
            <person name="Yanf M."/>
            <person name="Daum C."/>
            <person name="Ng V."/>
            <person name="Clum A."/>
            <person name="Ohm R."/>
            <person name="Martin F."/>
            <person name="Silar P."/>
            <person name="Natvig D."/>
            <person name="Lalanne C."/>
            <person name="Gautier V."/>
            <person name="Ament-Velasquez S.L."/>
            <person name="Kruys A."/>
            <person name="Hutchinson M.I."/>
            <person name="Powell A.J."/>
            <person name="Barry K."/>
            <person name="Miller A.N."/>
            <person name="Grigoriev I.V."/>
            <person name="Debuchy R."/>
            <person name="Gladieux P."/>
            <person name="Thoren M.H."/>
            <person name="Johannesson H."/>
        </authorList>
    </citation>
    <scope>NUCLEOTIDE SEQUENCE</scope>
    <source>
        <strain evidence="11">CBS 757.83</strain>
    </source>
</reference>
<feature type="region of interest" description="Disordered" evidence="10">
    <location>
        <begin position="498"/>
        <end position="520"/>
    </location>
</feature>
<evidence type="ECO:0000256" key="8">
    <source>
        <dbReference type="ARBA" id="ARBA00023163"/>
    </source>
</evidence>
<keyword evidence="3 9" id="KW-0639">Primosome</keyword>
<feature type="compositionally biased region" description="Gly residues" evidence="10">
    <location>
        <begin position="441"/>
        <end position="462"/>
    </location>
</feature>
<dbReference type="FunFam" id="3.90.920.10:FF:000002">
    <property type="entry name" value="DNA primase"/>
    <property type="match status" value="1"/>
</dbReference>
<proteinExistence type="inferred from homology"/>
<feature type="region of interest" description="Disordered" evidence="10">
    <location>
        <begin position="1"/>
        <end position="29"/>
    </location>
</feature>
<dbReference type="InterPro" id="IPR002755">
    <property type="entry name" value="DNA_primase_S"/>
</dbReference>
<evidence type="ECO:0000313" key="11">
    <source>
        <dbReference type="EMBL" id="KAK4098710.1"/>
    </source>
</evidence>
<evidence type="ECO:0000256" key="7">
    <source>
        <dbReference type="ARBA" id="ARBA00022723"/>
    </source>
</evidence>
<evidence type="ECO:0000256" key="2">
    <source>
        <dbReference type="ARBA" id="ARBA00022478"/>
    </source>
</evidence>
<comment type="caution">
    <text evidence="11">The sequence shown here is derived from an EMBL/GenBank/DDBJ whole genome shotgun (WGS) entry which is preliminary data.</text>
</comment>
<keyword evidence="4 9" id="KW-0808">Transferase</keyword>
<keyword evidence="6 9" id="KW-0235">DNA replication</keyword>
<evidence type="ECO:0000256" key="10">
    <source>
        <dbReference type="SAM" id="MobiDB-lite"/>
    </source>
</evidence>
<keyword evidence="2 9" id="KW-0240">DNA-directed RNA polymerase</keyword>
<evidence type="ECO:0000256" key="4">
    <source>
        <dbReference type="ARBA" id="ARBA00022679"/>
    </source>
</evidence>
<comment type="similarity">
    <text evidence="1 9">Belongs to the eukaryotic-type primase small subunit family.</text>
</comment>
<feature type="region of interest" description="Disordered" evidence="10">
    <location>
        <begin position="441"/>
        <end position="468"/>
    </location>
</feature>
<protein>
    <recommendedName>
        <fullName evidence="9">DNA primase</fullName>
        <ecNumber evidence="9">2.7.7.-</ecNumber>
    </recommendedName>
</protein>
<reference evidence="11" key="1">
    <citation type="journal article" date="2023" name="Mol. Phylogenet. Evol.">
        <title>Genome-scale phylogeny and comparative genomics of the fungal order Sordariales.</title>
        <authorList>
            <person name="Hensen N."/>
            <person name="Bonometti L."/>
            <person name="Westerberg I."/>
            <person name="Brannstrom I.O."/>
            <person name="Guillou S."/>
            <person name="Cros-Aarteil S."/>
            <person name="Calhoun S."/>
            <person name="Haridas S."/>
            <person name="Kuo A."/>
            <person name="Mondo S."/>
            <person name="Pangilinan J."/>
            <person name="Riley R."/>
            <person name="LaButti K."/>
            <person name="Andreopoulos B."/>
            <person name="Lipzen A."/>
            <person name="Chen C."/>
            <person name="Yan M."/>
            <person name="Daum C."/>
            <person name="Ng V."/>
            <person name="Clum A."/>
            <person name="Steindorff A."/>
            <person name="Ohm R.A."/>
            <person name="Martin F."/>
            <person name="Silar P."/>
            <person name="Natvig D.O."/>
            <person name="Lalanne C."/>
            <person name="Gautier V."/>
            <person name="Ament-Velasquez S.L."/>
            <person name="Kruys A."/>
            <person name="Hutchinson M.I."/>
            <person name="Powell A.J."/>
            <person name="Barry K."/>
            <person name="Miller A.N."/>
            <person name="Grigoriev I.V."/>
            <person name="Debuchy R."/>
            <person name="Gladieux P."/>
            <person name="Hiltunen Thoren M."/>
            <person name="Johannesson H."/>
        </authorList>
    </citation>
    <scope>NUCLEOTIDE SEQUENCE</scope>
    <source>
        <strain evidence="11">CBS 757.83</strain>
    </source>
</reference>
<dbReference type="GO" id="GO:0006269">
    <property type="term" value="P:DNA replication, synthesis of primer"/>
    <property type="evidence" value="ECO:0007669"/>
    <property type="project" value="UniProtKB-KW"/>
</dbReference>
<keyword evidence="5" id="KW-0548">Nucleotidyltransferase</keyword>
<dbReference type="EC" id="2.7.7.-" evidence="9"/>
<dbReference type="CDD" id="cd04860">
    <property type="entry name" value="AE_Prim_S"/>
    <property type="match status" value="1"/>
</dbReference>
<dbReference type="EMBL" id="MU863656">
    <property type="protein sequence ID" value="KAK4098710.1"/>
    <property type="molecule type" value="Genomic_DNA"/>
</dbReference>
<dbReference type="SUPFAM" id="SSF56747">
    <property type="entry name" value="Prim-pol domain"/>
    <property type="match status" value="1"/>
</dbReference>
<dbReference type="AlphaFoldDB" id="A0AAN6SYP3"/>
<dbReference type="GO" id="GO:0003899">
    <property type="term" value="F:DNA-directed RNA polymerase activity"/>
    <property type="evidence" value="ECO:0007669"/>
    <property type="project" value="InterPro"/>
</dbReference>
<dbReference type="NCBIfam" id="TIGR00335">
    <property type="entry name" value="primase_sml"/>
    <property type="match status" value="1"/>
</dbReference>
<dbReference type="Proteomes" id="UP001305647">
    <property type="component" value="Unassembled WGS sequence"/>
</dbReference>
<evidence type="ECO:0000256" key="1">
    <source>
        <dbReference type="ARBA" id="ARBA00009762"/>
    </source>
</evidence>
<dbReference type="PANTHER" id="PTHR10536">
    <property type="entry name" value="DNA PRIMASE SMALL SUBUNIT"/>
    <property type="match status" value="1"/>
</dbReference>